<dbReference type="PANTHER" id="PTHR30143">
    <property type="entry name" value="ACID HYDRATASE"/>
    <property type="match status" value="1"/>
</dbReference>
<dbReference type="EMBL" id="JACBZV010000011">
    <property type="protein sequence ID" value="NYJ14347.1"/>
    <property type="molecule type" value="Genomic_DNA"/>
</dbReference>
<dbReference type="AlphaFoldDB" id="A0A7Z0J0T5"/>
<comment type="caution">
    <text evidence="1">The sequence shown here is derived from an EMBL/GenBank/DDBJ whole genome shotgun (WGS) entry which is preliminary data.</text>
</comment>
<evidence type="ECO:0000313" key="2">
    <source>
        <dbReference type="Proteomes" id="UP000535276"/>
    </source>
</evidence>
<protein>
    <submittedName>
        <fullName evidence="1">2-keto-4-pentenoate hydratase</fullName>
    </submittedName>
</protein>
<dbReference type="SUPFAM" id="SSF56529">
    <property type="entry name" value="FAH"/>
    <property type="match status" value="1"/>
</dbReference>
<dbReference type="Proteomes" id="UP000535276">
    <property type="component" value="Unassembled WGS sequence"/>
</dbReference>
<reference evidence="1 2" key="1">
    <citation type="submission" date="2020-07" db="EMBL/GenBank/DDBJ databases">
        <title>Genomic Encyclopedia of Type Strains, Phase IV (KMG-V): Genome sequencing to study the core and pangenomes of soil and plant-associated prokaryotes.</title>
        <authorList>
            <person name="Whitman W."/>
        </authorList>
    </citation>
    <scope>NUCLEOTIDE SEQUENCE [LARGE SCALE GENOMIC DNA]</scope>
    <source>
        <strain evidence="1 2">SEMIA 4052</strain>
    </source>
</reference>
<name>A0A7Z0J0T5_RHILE</name>
<dbReference type="RefSeq" id="WP_244429892.1">
    <property type="nucleotide sequence ID" value="NZ_JACBZV010000011.1"/>
</dbReference>
<dbReference type="InterPro" id="IPR036663">
    <property type="entry name" value="Fumarylacetoacetase_C_sf"/>
</dbReference>
<dbReference type="PANTHER" id="PTHR30143:SF0">
    <property type="entry name" value="2-KETO-4-PENTENOATE HYDRATASE"/>
    <property type="match status" value="1"/>
</dbReference>
<accession>A0A7Z0J0T5</accession>
<dbReference type="GO" id="GO:0005737">
    <property type="term" value="C:cytoplasm"/>
    <property type="evidence" value="ECO:0007669"/>
    <property type="project" value="TreeGrafter"/>
</dbReference>
<organism evidence="1 2">
    <name type="scientific">Rhizobium leguminosarum</name>
    <dbReference type="NCBI Taxonomy" id="384"/>
    <lineage>
        <taxon>Bacteria</taxon>
        <taxon>Pseudomonadati</taxon>
        <taxon>Pseudomonadota</taxon>
        <taxon>Alphaproteobacteria</taxon>
        <taxon>Hyphomicrobiales</taxon>
        <taxon>Rhizobiaceae</taxon>
        <taxon>Rhizobium/Agrobacterium group</taxon>
        <taxon>Rhizobium</taxon>
    </lineage>
</organism>
<gene>
    <name evidence="1" type="ORF">GGI64_005439</name>
</gene>
<evidence type="ECO:0000313" key="1">
    <source>
        <dbReference type="EMBL" id="NYJ14347.1"/>
    </source>
</evidence>
<sequence>MWTVRHLNSMRRTPVFYKRRINANTHLPFCAKLGSAPMLRDHYEILIFLPQFTNGTHRRLGPSSPRPSTSMKWSTTMYFELKDATATILAKSRRHDELCDLPLGLISSDCEAYDIQATAQDALGSTCRGYAIVGTSEMSRRTLGLSKPIYSEIPTSALLVGAKDFRLPPGTIGAQCEFVFTMRRPFPDAGEAIDRDSAADAVLECRPAIGIIGRRTRRVFMGDQPAIADFGLHTATICGDRPGKLSLADLADIEITTFLFKQTVFSAKAASVMDNPLNAVVWLANELSARGKQLKSDDVVATGSCTTVLQVWAGQHLAADFGPLGQLECVFT</sequence>
<dbReference type="InterPro" id="IPR050772">
    <property type="entry name" value="Hydratase-Decarb/MhpD_sf"/>
</dbReference>
<proteinExistence type="predicted"/>
<dbReference type="GO" id="GO:0008684">
    <property type="term" value="F:2-oxopent-4-enoate hydratase activity"/>
    <property type="evidence" value="ECO:0007669"/>
    <property type="project" value="TreeGrafter"/>
</dbReference>
<dbReference type="Gene3D" id="3.90.850.10">
    <property type="entry name" value="Fumarylacetoacetase-like, C-terminal domain"/>
    <property type="match status" value="1"/>
</dbReference>